<dbReference type="Gene3D" id="3.90.550.10">
    <property type="entry name" value="Spore Coat Polysaccharide Biosynthesis Protein SpsA, Chain A"/>
    <property type="match status" value="2"/>
</dbReference>
<dbReference type="InterPro" id="IPR001173">
    <property type="entry name" value="Glyco_trans_2-like"/>
</dbReference>
<dbReference type="InterPro" id="IPR029044">
    <property type="entry name" value="Nucleotide-diphossugar_trans"/>
</dbReference>
<dbReference type="EMBL" id="LIUT01000001">
    <property type="protein sequence ID" value="KOR90124.1"/>
    <property type="molecule type" value="Genomic_DNA"/>
</dbReference>
<keyword evidence="3" id="KW-1185">Reference proteome</keyword>
<comment type="caution">
    <text evidence="2">The sequence shown here is derived from an EMBL/GenBank/DDBJ whole genome shotgun (WGS) entry which is preliminary data.</text>
</comment>
<feature type="domain" description="Glycosyltransferase 2-like" evidence="1">
    <location>
        <begin position="312"/>
        <end position="450"/>
    </location>
</feature>
<reference evidence="3" key="1">
    <citation type="submission" date="2015-08" db="EMBL/GenBank/DDBJ databases">
        <title>Genome sequencing project for genomic taxonomy and phylogenomics of Bacillus-like bacteria.</title>
        <authorList>
            <person name="Liu B."/>
            <person name="Wang J."/>
            <person name="Zhu Y."/>
            <person name="Liu G."/>
            <person name="Chen Q."/>
            <person name="Chen Z."/>
            <person name="Lan J."/>
            <person name="Che J."/>
            <person name="Ge C."/>
            <person name="Shi H."/>
            <person name="Pan Z."/>
            <person name="Liu X."/>
        </authorList>
    </citation>
    <scope>NUCLEOTIDE SEQUENCE [LARGE SCALE GENOMIC DNA]</scope>
    <source>
        <strain evidence="3">FJAT-22460</strain>
    </source>
</reference>
<evidence type="ECO:0000259" key="1">
    <source>
        <dbReference type="Pfam" id="PF00535"/>
    </source>
</evidence>
<dbReference type="Proteomes" id="UP000036932">
    <property type="component" value="Unassembled WGS sequence"/>
</dbReference>
<name>A0A0M1P7V9_9BACL</name>
<organism evidence="2 3">
    <name type="scientific">Paenibacillus solani</name>
    <dbReference type="NCBI Taxonomy" id="1705565"/>
    <lineage>
        <taxon>Bacteria</taxon>
        <taxon>Bacillati</taxon>
        <taxon>Bacillota</taxon>
        <taxon>Bacilli</taxon>
        <taxon>Bacillales</taxon>
        <taxon>Paenibacillaceae</taxon>
        <taxon>Paenibacillus</taxon>
    </lineage>
</organism>
<gene>
    <name evidence="2" type="ORF">AM231_13910</name>
</gene>
<dbReference type="GO" id="GO:0016740">
    <property type="term" value="F:transferase activity"/>
    <property type="evidence" value="ECO:0007669"/>
    <property type="project" value="UniProtKB-KW"/>
</dbReference>
<dbReference type="Pfam" id="PF00535">
    <property type="entry name" value="Glycos_transf_2"/>
    <property type="match status" value="1"/>
</dbReference>
<sequence length="535" mass="63470">MRNKIRSRVLIGSPIRQKPEILDHFLTSLLRLEKDGLDVSYFFIDDNNDEASSTQLNLLMKEGISIVIRNAHQQDIYFRNETTHYWNEKLIWKVAEFKNTIIQYALDLQFDYLFLIDSDLLLAPQTLRHLIAANKDIISEIFWTRWQPESRPQPQVWLKDEYTQYEQYAGEVLDEAQKEARYLQFESRLNKPGVYEVGGLGACTLISRRALERGVNYEPIYNLSFWGEDRHFSIRAAALGFSLYVDTHYPAYHIYRDSDLKDAKLFLEATDPNPNPSIPDISLSPSESHLEARLAPVKLRESSRRPSLTLSMVLKNEGNRYLRQALLSHLPYIDQAVIIDDGSTDDTMDVCMDILKGIPIRLINNKDSLFTNEIELRKQQWRETLNVQPEWILNLDADEWFESSFADMLPAMLDQQEIDLYCFRLYDFWNETHYREDDYWSSHRHYRPFLVRYRHDMKVVWKETALHCGRFPSNIFDLPHQLSPLRLKHYGWAKPEYRLEKYMRYKQLDPEAKFGWKEQYESILDETPVLVEWVE</sequence>
<evidence type="ECO:0000313" key="3">
    <source>
        <dbReference type="Proteomes" id="UP000036932"/>
    </source>
</evidence>
<proteinExistence type="predicted"/>
<evidence type="ECO:0000313" key="2">
    <source>
        <dbReference type="EMBL" id="KOR90124.1"/>
    </source>
</evidence>
<dbReference type="PATRIC" id="fig|1705565.3.peg.4819"/>
<keyword evidence="2" id="KW-0808">Transferase</keyword>
<dbReference type="RefSeq" id="WP_054403071.1">
    <property type="nucleotide sequence ID" value="NZ_LIUT01000001.1"/>
</dbReference>
<dbReference type="OrthoDB" id="183314at2"/>
<dbReference type="AlphaFoldDB" id="A0A0M1P7V9"/>
<protein>
    <submittedName>
        <fullName evidence="2">Glycosyl transferase</fullName>
    </submittedName>
</protein>
<accession>A0A0M1P7V9</accession>
<dbReference type="SUPFAM" id="SSF53448">
    <property type="entry name" value="Nucleotide-diphospho-sugar transferases"/>
    <property type="match status" value="2"/>
</dbReference>